<evidence type="ECO:0000256" key="3">
    <source>
        <dbReference type="ARBA" id="ARBA00023125"/>
    </source>
</evidence>
<evidence type="ECO:0000256" key="1">
    <source>
        <dbReference type="ARBA" id="ARBA00023015"/>
    </source>
</evidence>
<keyword evidence="7" id="KW-0966">Cell projection</keyword>
<dbReference type="GO" id="GO:0003677">
    <property type="term" value="F:DNA binding"/>
    <property type="evidence" value="ECO:0007669"/>
    <property type="project" value="UniProtKB-KW"/>
</dbReference>
<sequence length="272" mass="30770">MTVKRVNPNPPKKSARTLEKKPVPVNMHAHLYKSEEDLEDNVDFKDKNSVVTAFTPLVQIIAANITAAGKLPPNIHFDDLISYGTSGLIKAWENFDKTKNVKFKVYASYRIRGEMLDKIRKEWKYQNPGGYKSVSRVEAKVAQAAIDTKGTNTGDEEENIKNIAANSSVAYLLSFEDTQSAGDSVADNGLQLEESVTSQIDFAEEKKALWDAVKTLAEDEKKIVKMFYIDDRSQKEIADELGYSKSKISRIHSQVLSKLRLRIQRKLNYDYD</sequence>
<dbReference type="Proteomes" id="UP000269352">
    <property type="component" value="Unassembled WGS sequence"/>
</dbReference>
<keyword evidence="7" id="KW-0969">Cilium</keyword>
<dbReference type="AlphaFoldDB" id="A0A388TAC0"/>
<feature type="domain" description="RNA polymerase sigma-70 region 4" evidence="6">
    <location>
        <begin position="213"/>
        <end position="260"/>
    </location>
</feature>
<dbReference type="InterPro" id="IPR000943">
    <property type="entry name" value="RNA_pol_sigma70"/>
</dbReference>
<proteinExistence type="predicted"/>
<keyword evidence="2" id="KW-0731">Sigma factor</keyword>
<dbReference type="Gene3D" id="1.10.1740.10">
    <property type="match status" value="1"/>
</dbReference>
<organism evidence="7 8">
    <name type="scientific">Termititenax aidoneus</name>
    <dbReference type="NCBI Taxonomy" id="2218524"/>
    <lineage>
        <taxon>Bacteria</taxon>
        <taxon>Bacillati</taxon>
        <taxon>Candidatus Margulisiibacteriota</taxon>
        <taxon>Candidatus Termititenacia</taxon>
        <taxon>Candidatus Termititenacales</taxon>
        <taxon>Candidatus Termititenacaceae</taxon>
        <taxon>Candidatus Termititenax</taxon>
    </lineage>
</organism>
<dbReference type="Gene3D" id="1.20.140.160">
    <property type="match status" value="1"/>
</dbReference>
<dbReference type="InterPro" id="IPR013324">
    <property type="entry name" value="RNA_pol_sigma_r3/r4-like"/>
</dbReference>
<dbReference type="InterPro" id="IPR014284">
    <property type="entry name" value="RNA_pol_sigma-70_dom"/>
</dbReference>
<dbReference type="PANTHER" id="PTHR30385:SF7">
    <property type="entry name" value="RNA POLYMERASE SIGMA FACTOR FLIA"/>
    <property type="match status" value="1"/>
</dbReference>
<keyword evidence="8" id="KW-1185">Reference proteome</keyword>
<name>A0A388TAC0_TERA1</name>
<accession>A0A388TAC0</accession>
<evidence type="ECO:0000256" key="2">
    <source>
        <dbReference type="ARBA" id="ARBA00023082"/>
    </source>
</evidence>
<dbReference type="NCBIfam" id="TIGR02937">
    <property type="entry name" value="sigma70-ECF"/>
    <property type="match status" value="1"/>
</dbReference>
<keyword evidence="1" id="KW-0805">Transcription regulation</keyword>
<dbReference type="GO" id="GO:0016987">
    <property type="term" value="F:sigma factor activity"/>
    <property type="evidence" value="ECO:0007669"/>
    <property type="project" value="UniProtKB-KW"/>
</dbReference>
<dbReference type="Pfam" id="PF04542">
    <property type="entry name" value="Sigma70_r2"/>
    <property type="match status" value="1"/>
</dbReference>
<comment type="caution">
    <text evidence="7">The sequence shown here is derived from an EMBL/GenBank/DDBJ whole genome shotgun (WGS) entry which is preliminary data.</text>
</comment>
<dbReference type="SUPFAM" id="SSF88659">
    <property type="entry name" value="Sigma3 and sigma4 domains of RNA polymerase sigma factors"/>
    <property type="match status" value="1"/>
</dbReference>
<dbReference type="PANTHER" id="PTHR30385">
    <property type="entry name" value="SIGMA FACTOR F FLAGELLAR"/>
    <property type="match status" value="1"/>
</dbReference>
<dbReference type="EMBL" id="BGZN01000007">
    <property type="protein sequence ID" value="GBR73173.1"/>
    <property type="molecule type" value="Genomic_DNA"/>
</dbReference>
<keyword evidence="7" id="KW-0282">Flagellum</keyword>
<reference evidence="7 8" key="1">
    <citation type="journal article" date="2019" name="ISME J.">
        <title>Genome analyses of uncultured TG2/ZB3 bacteria in 'Margulisbacteria' specifically attached to ectosymbiotic spirochetes of protists in the termite gut.</title>
        <authorList>
            <person name="Utami Y.D."/>
            <person name="Kuwahara H."/>
            <person name="Igai K."/>
            <person name="Murakami T."/>
            <person name="Sugaya K."/>
            <person name="Morikawa T."/>
            <person name="Nagura Y."/>
            <person name="Yuki M."/>
            <person name="Deevong P."/>
            <person name="Inoue T."/>
            <person name="Kihara K."/>
            <person name="Lo N."/>
            <person name="Yamada A."/>
            <person name="Ohkuma M."/>
            <person name="Hongoh Y."/>
        </authorList>
    </citation>
    <scope>NUCLEOTIDE SEQUENCE [LARGE SCALE GENOMIC DNA]</scope>
    <source>
        <strain evidence="7">NkOx7-01</strain>
    </source>
</reference>
<dbReference type="GO" id="GO:0006352">
    <property type="term" value="P:DNA-templated transcription initiation"/>
    <property type="evidence" value="ECO:0007669"/>
    <property type="project" value="InterPro"/>
</dbReference>
<dbReference type="PRINTS" id="PR00046">
    <property type="entry name" value="SIGMA70FCT"/>
</dbReference>
<dbReference type="SUPFAM" id="SSF88946">
    <property type="entry name" value="Sigma2 domain of RNA polymerase sigma factors"/>
    <property type="match status" value="1"/>
</dbReference>
<evidence type="ECO:0000256" key="4">
    <source>
        <dbReference type="ARBA" id="ARBA00023163"/>
    </source>
</evidence>
<protein>
    <submittedName>
        <fullName evidence="7">RNA polymerase sigma factor for flagellar operon</fullName>
    </submittedName>
</protein>
<keyword evidence="3" id="KW-0238">DNA-binding</keyword>
<evidence type="ECO:0000313" key="7">
    <source>
        <dbReference type="EMBL" id="GBR73173.1"/>
    </source>
</evidence>
<evidence type="ECO:0000313" key="8">
    <source>
        <dbReference type="Proteomes" id="UP000269352"/>
    </source>
</evidence>
<evidence type="ECO:0000259" key="6">
    <source>
        <dbReference type="Pfam" id="PF04545"/>
    </source>
</evidence>
<dbReference type="InterPro" id="IPR007627">
    <property type="entry name" value="RNA_pol_sigma70_r2"/>
</dbReference>
<dbReference type="CDD" id="cd06171">
    <property type="entry name" value="Sigma70_r4"/>
    <property type="match status" value="1"/>
</dbReference>
<gene>
    <name evidence="7" type="primary">fliA</name>
    <name evidence="7" type="ORF">NO1_0601</name>
</gene>
<evidence type="ECO:0000259" key="5">
    <source>
        <dbReference type="Pfam" id="PF04542"/>
    </source>
</evidence>
<dbReference type="Pfam" id="PF04545">
    <property type="entry name" value="Sigma70_r4"/>
    <property type="match status" value="1"/>
</dbReference>
<feature type="domain" description="RNA polymerase sigma-70 region 2" evidence="5">
    <location>
        <begin position="55"/>
        <end position="124"/>
    </location>
</feature>
<keyword evidence="4" id="KW-0804">Transcription</keyword>
<dbReference type="InterPro" id="IPR013325">
    <property type="entry name" value="RNA_pol_sigma_r2"/>
</dbReference>
<dbReference type="InterPro" id="IPR007630">
    <property type="entry name" value="RNA_pol_sigma70_r4"/>
</dbReference>